<dbReference type="InterPro" id="IPR009612">
    <property type="entry name" value="IcmF-rel"/>
</dbReference>
<dbReference type="Pfam" id="PF14331">
    <property type="entry name" value="IcmF-related_N"/>
    <property type="match status" value="1"/>
</dbReference>
<gene>
    <name evidence="6" type="primary">tssM</name>
    <name evidence="6" type="ORF">EXZ61_11165</name>
</gene>
<dbReference type="InterPro" id="IPR027417">
    <property type="entry name" value="P-loop_NTPase"/>
</dbReference>
<dbReference type="RefSeq" id="WP_142811829.1">
    <property type="nucleotide sequence ID" value="NZ_CP036282.1"/>
</dbReference>
<feature type="transmembrane region" description="Helical" evidence="2">
    <location>
        <begin position="9"/>
        <end position="29"/>
    </location>
</feature>
<evidence type="ECO:0000256" key="1">
    <source>
        <dbReference type="SAM" id="MobiDB-lite"/>
    </source>
</evidence>
<feature type="compositionally biased region" description="Basic and acidic residues" evidence="1">
    <location>
        <begin position="945"/>
        <end position="958"/>
    </location>
</feature>
<evidence type="ECO:0000313" key="6">
    <source>
        <dbReference type="EMBL" id="QDL54682.1"/>
    </source>
</evidence>
<dbReference type="InterPro" id="IPR017731">
    <property type="entry name" value="TssM1-like"/>
</dbReference>
<dbReference type="NCBIfam" id="TIGR03348">
    <property type="entry name" value="VI_IcmF"/>
    <property type="match status" value="1"/>
</dbReference>
<keyword evidence="2" id="KW-0472">Membrane</keyword>
<dbReference type="KEGG" id="rhg:EXZ61_11165"/>
<feature type="domain" description="IcmF-related" evidence="4">
    <location>
        <begin position="603"/>
        <end position="936"/>
    </location>
</feature>
<evidence type="ECO:0000259" key="3">
    <source>
        <dbReference type="Pfam" id="PF06744"/>
    </source>
</evidence>
<feature type="region of interest" description="Disordered" evidence="1">
    <location>
        <begin position="937"/>
        <end position="958"/>
    </location>
</feature>
<keyword evidence="7" id="KW-1185">Reference proteome</keyword>
<dbReference type="Gene3D" id="3.40.50.300">
    <property type="entry name" value="P-loop containing nucleotide triphosphate hydrolases"/>
    <property type="match status" value="1"/>
</dbReference>
<feature type="transmembrane region" description="Helical" evidence="2">
    <location>
        <begin position="548"/>
        <end position="567"/>
    </location>
</feature>
<dbReference type="InterPro" id="IPR025743">
    <property type="entry name" value="TssM1_N"/>
</dbReference>
<organism evidence="6 7">
    <name type="scientific">Rhodoferax aquaticus</name>
    <dbReference type="NCBI Taxonomy" id="2527691"/>
    <lineage>
        <taxon>Bacteria</taxon>
        <taxon>Pseudomonadati</taxon>
        <taxon>Pseudomonadota</taxon>
        <taxon>Betaproteobacteria</taxon>
        <taxon>Burkholderiales</taxon>
        <taxon>Comamonadaceae</taxon>
        <taxon>Rhodoferax</taxon>
    </lineage>
</organism>
<keyword evidence="2" id="KW-0812">Transmembrane</keyword>
<dbReference type="Pfam" id="PF06761">
    <property type="entry name" value="IcmF-related"/>
    <property type="match status" value="1"/>
</dbReference>
<evidence type="ECO:0000313" key="7">
    <source>
        <dbReference type="Proteomes" id="UP000317365"/>
    </source>
</evidence>
<evidence type="ECO:0000259" key="4">
    <source>
        <dbReference type="Pfam" id="PF06761"/>
    </source>
</evidence>
<keyword evidence="2" id="KW-1133">Transmembrane helix</keyword>
<feature type="domain" description="Type VI secretion system component TssM1 N-terminal" evidence="5">
    <location>
        <begin position="282"/>
        <end position="553"/>
    </location>
</feature>
<dbReference type="EMBL" id="CP036282">
    <property type="protein sequence ID" value="QDL54682.1"/>
    <property type="molecule type" value="Genomic_DNA"/>
</dbReference>
<feature type="domain" description="Type VI secretion system IcmF C-terminal" evidence="3">
    <location>
        <begin position="1228"/>
        <end position="1331"/>
    </location>
</feature>
<accession>A0A515EPT4</accession>
<dbReference type="InterPro" id="IPR053156">
    <property type="entry name" value="T6SS_TssM-like"/>
</dbReference>
<proteinExistence type="predicted"/>
<dbReference type="PANTHER" id="PTHR36153:SF1">
    <property type="entry name" value="TYPE VI SECRETION SYSTEM COMPONENT TSSM1"/>
    <property type="match status" value="1"/>
</dbReference>
<sequence>MRGFFASPVVAAILAFLALIVVSLVIWFVGPLVAIGDLHPLQDVGLRVSVICLLLVLVILWLLKWSLSIVGVACVCLLLWHAGPLLALGAWHPLELVWVRVMCIGVVLVLYAAWGVYKVLALMRSDEAFARKLLRKDDKSPKALAREEVRVIKDKAGKAVGQLRQMHLTVAGGAGSMWSFLRRVVEGKRYLYELPWYMIIGTPGAGKSSVLLNSGLQFPVAEQMGVASAQLTLSQSAGTQNCAWWFTNEAVLIDTAGRFTNPQDGRSQQASGDDAPEASDEQRNVAEWQGFLRVLRQVRPRAPINGALLAVDVSKLLVEDAAKSMLHAAQLRARLNELREQLGIRFPVYVVLTKTDLLRGFAEYFGSLTSEARTQVWGFTLPWQDGGPLAEAPVLASQLEQELRALQSRIAQGVAIRLQEEFDLDRRQALYVFAQELAAVIPSLVTLLDAVFADSRYDTTQLTHSLRGVYLTSAMQYDERAVTADQQALVPRLMHALARVTGGATKAVQPDGTRSFFMTDVFKRVVFPEAHLVKPNLRWEARFRLARLTGHALVIFLFFWISSGLMLSQSNNQQYLSDVGAKTEALTDKMRGLLTQRDSARMLEVLGMAQELPTHSGLDLVNPPLSYAYGLYSAEPVVAASHHAYGDLQDRLILPVVVGRMETVLRNAVQDQDAKVAYDTLHVYMLLHDKEQFTASTTAAQEVRKWVLQDWQEGVQTDEQSATAKPLEKSLAATFNNSAAMVSYLQDMFSGKRVVQSGTSRNDALVRQVRTFLDTTPANERLYERTKASLIEVVPQDFTLVRALGPQAGTLFSLASGNPLEAGVPGLFTYDGYHEIFAKKLKELVVQAQAEDAWVMGRTGNVAALKDDEKLALVEDIRRQYLEEYAQLWTEFLADIRVVRADSGRTLSFELNMLRQLAAPDSALVRLARMAARETTLSRSLQTRSTEEKSLFDKAGEQLDSKTNKLNQNLGLRPEQRFERQYVDSQFGALREVVTGQGEGGDGQGAPKVALEKITSLLGEYYTSLVIADSAISGGNLPPSGEEAATKIKIEASKLPAPFREVLMGASANGADKISQASVSILRVQAQAQMDRLVGMMNQMVVEPCRRSIAGRYPFAATTQEVAIEDFNAFFGAGGTADEYFNKYLASLVDTSDRPWRYKSPTLAASAEPAAAAAGAARAPTTGPTMMGELLKLMAQYGPAPDVFAQVGQIRDAFFKDPGAKRMAWKLDVSVQSLDPSVTELVMDFDGQTQRYAHGPRQALAVQWPGPRSGTMAEISAQPRIKWDTSTVSARGPWALMRLMEQGRTIPSASAGKVAVEFLFDNRRSVLEVSSSGVNPLSSSLLRSFNCSGKTS</sequence>
<dbReference type="Proteomes" id="UP000317365">
    <property type="component" value="Chromosome"/>
</dbReference>
<reference evidence="7" key="2">
    <citation type="journal article" date="2020" name="Int. J. Syst. Evol. Microbiol.">
        <title>Genomic insights into a novel species Rhodoferax aquaticus sp. nov., isolated from freshwater.</title>
        <authorList>
            <person name="Li T."/>
            <person name="Zhuo Y."/>
            <person name="Jin C.Z."/>
            <person name="Wu X."/>
            <person name="Ko S.R."/>
            <person name="Jin F.J."/>
            <person name="Ahn C.Y."/>
            <person name="Oh H.M."/>
            <person name="Lee H.G."/>
            <person name="Jin L."/>
        </authorList>
    </citation>
    <scope>NUCLEOTIDE SEQUENCE [LARGE SCALE GENOMIC DNA]</scope>
    <source>
        <strain evidence="7">Gr-4</strain>
    </source>
</reference>
<name>A0A515EPT4_9BURK</name>
<evidence type="ECO:0000256" key="2">
    <source>
        <dbReference type="SAM" id="Phobius"/>
    </source>
</evidence>
<dbReference type="PANTHER" id="PTHR36153">
    <property type="entry name" value="INNER MEMBRANE PROTEIN-RELATED"/>
    <property type="match status" value="1"/>
</dbReference>
<dbReference type="Pfam" id="PF06744">
    <property type="entry name" value="IcmF_C"/>
    <property type="match status" value="1"/>
</dbReference>
<protein>
    <submittedName>
        <fullName evidence="6">Type VI secretion system membrane subunit TssM</fullName>
    </submittedName>
</protein>
<dbReference type="SUPFAM" id="SSF52540">
    <property type="entry name" value="P-loop containing nucleoside triphosphate hydrolases"/>
    <property type="match status" value="1"/>
</dbReference>
<feature type="transmembrane region" description="Helical" evidence="2">
    <location>
        <begin position="97"/>
        <end position="117"/>
    </location>
</feature>
<feature type="transmembrane region" description="Helical" evidence="2">
    <location>
        <begin position="70"/>
        <end position="91"/>
    </location>
</feature>
<dbReference type="InterPro" id="IPR010623">
    <property type="entry name" value="IcmF_C"/>
</dbReference>
<evidence type="ECO:0000259" key="5">
    <source>
        <dbReference type="Pfam" id="PF14331"/>
    </source>
</evidence>
<reference evidence="7" key="1">
    <citation type="submission" date="2019-02" db="EMBL/GenBank/DDBJ databases">
        <title>Complete genome sequence of Rhodoferax sp. Gr-4.</title>
        <authorList>
            <person name="Jin L."/>
        </authorList>
    </citation>
    <scope>NUCLEOTIDE SEQUENCE [LARGE SCALE GENOMIC DNA]</scope>
    <source>
        <strain evidence="7">Gr-4</strain>
    </source>
</reference>
<feature type="transmembrane region" description="Helical" evidence="2">
    <location>
        <begin position="44"/>
        <end position="63"/>
    </location>
</feature>